<accession>A0A4V1Z1B5</accession>
<protein>
    <submittedName>
        <fullName evidence="2">Uncharacterized protein</fullName>
    </submittedName>
</protein>
<gene>
    <name evidence="2" type="ORF">ETU37_18290</name>
</gene>
<dbReference type="RefSeq" id="WP_129988762.1">
    <property type="nucleotide sequence ID" value="NZ_SDPU01000032.1"/>
</dbReference>
<proteinExistence type="predicted"/>
<organism evidence="2 3">
    <name type="scientific">Nocardioides iriomotensis</name>
    <dbReference type="NCBI Taxonomy" id="715784"/>
    <lineage>
        <taxon>Bacteria</taxon>
        <taxon>Bacillati</taxon>
        <taxon>Actinomycetota</taxon>
        <taxon>Actinomycetes</taxon>
        <taxon>Propionibacteriales</taxon>
        <taxon>Nocardioidaceae</taxon>
        <taxon>Nocardioides</taxon>
    </lineage>
</organism>
<reference evidence="2 3" key="1">
    <citation type="submission" date="2019-01" db="EMBL/GenBank/DDBJ databases">
        <title>Nocardioides guangzhouensis sp. nov., an actinobacterium isolated from soil.</title>
        <authorList>
            <person name="Fu Y."/>
            <person name="Cai Y."/>
            <person name="Lin Z."/>
            <person name="Chen P."/>
        </authorList>
    </citation>
    <scope>NUCLEOTIDE SEQUENCE [LARGE SCALE GENOMIC DNA]</scope>
    <source>
        <strain evidence="2 3">NBRC 105384</strain>
    </source>
</reference>
<sequence>MTASVPASPPRRWLALIWIGAAIPTALVALLLLALSEQHDARVAGWVLAGLAVTGVVLGGWLTGRGRHAPPAASLTLSGVWAVAALALWTTQDFLADRLWVSGVPLVVAVVTAVVAVKEREGH</sequence>
<comment type="caution">
    <text evidence="2">The sequence shown here is derived from an EMBL/GenBank/DDBJ whole genome shotgun (WGS) entry which is preliminary data.</text>
</comment>
<keyword evidence="1" id="KW-0472">Membrane</keyword>
<feature type="transmembrane region" description="Helical" evidence="1">
    <location>
        <begin position="12"/>
        <end position="35"/>
    </location>
</feature>
<keyword evidence="1" id="KW-0812">Transmembrane</keyword>
<evidence type="ECO:0000313" key="3">
    <source>
        <dbReference type="Proteomes" id="UP000291189"/>
    </source>
</evidence>
<evidence type="ECO:0000313" key="2">
    <source>
        <dbReference type="EMBL" id="RYU10326.1"/>
    </source>
</evidence>
<name>A0A4V1Z1B5_9ACTN</name>
<keyword evidence="1" id="KW-1133">Transmembrane helix</keyword>
<dbReference type="Proteomes" id="UP000291189">
    <property type="component" value="Unassembled WGS sequence"/>
</dbReference>
<feature type="transmembrane region" description="Helical" evidence="1">
    <location>
        <begin position="74"/>
        <end position="92"/>
    </location>
</feature>
<feature type="transmembrane region" description="Helical" evidence="1">
    <location>
        <begin position="98"/>
        <end position="117"/>
    </location>
</feature>
<dbReference type="AlphaFoldDB" id="A0A4V1Z1B5"/>
<dbReference type="EMBL" id="SDPU01000032">
    <property type="protein sequence ID" value="RYU10326.1"/>
    <property type="molecule type" value="Genomic_DNA"/>
</dbReference>
<keyword evidence="3" id="KW-1185">Reference proteome</keyword>
<evidence type="ECO:0000256" key="1">
    <source>
        <dbReference type="SAM" id="Phobius"/>
    </source>
</evidence>
<feature type="transmembrane region" description="Helical" evidence="1">
    <location>
        <begin position="41"/>
        <end position="62"/>
    </location>
</feature>